<dbReference type="OrthoDB" id="2441994at2759"/>
<dbReference type="EMBL" id="CAJVPV010025260">
    <property type="protein sequence ID" value="CAG8728515.1"/>
    <property type="molecule type" value="Genomic_DNA"/>
</dbReference>
<evidence type="ECO:0000259" key="1">
    <source>
        <dbReference type="PROSITE" id="PS50011"/>
    </source>
</evidence>
<dbReference type="Gene3D" id="1.10.510.10">
    <property type="entry name" value="Transferase(Phosphotransferase) domain 1"/>
    <property type="match status" value="1"/>
</dbReference>
<dbReference type="AlphaFoldDB" id="A0A9N9IBW2"/>
<dbReference type="Gene3D" id="1.25.40.10">
    <property type="entry name" value="Tetratricopeptide repeat domain"/>
    <property type="match status" value="1"/>
</dbReference>
<proteinExistence type="predicted"/>
<comment type="caution">
    <text evidence="2">The sequence shown here is derived from an EMBL/GenBank/DDBJ whole genome shotgun (WGS) entry which is preliminary data.</text>
</comment>
<organism evidence="2 3">
    <name type="scientific">Acaulospora morrowiae</name>
    <dbReference type="NCBI Taxonomy" id="94023"/>
    <lineage>
        <taxon>Eukaryota</taxon>
        <taxon>Fungi</taxon>
        <taxon>Fungi incertae sedis</taxon>
        <taxon>Mucoromycota</taxon>
        <taxon>Glomeromycotina</taxon>
        <taxon>Glomeromycetes</taxon>
        <taxon>Diversisporales</taxon>
        <taxon>Acaulosporaceae</taxon>
        <taxon>Acaulospora</taxon>
    </lineage>
</organism>
<dbReference type="Pfam" id="PF07714">
    <property type="entry name" value="PK_Tyr_Ser-Thr"/>
    <property type="match status" value="1"/>
</dbReference>
<dbReference type="GO" id="GO:0005524">
    <property type="term" value="F:ATP binding"/>
    <property type="evidence" value="ECO:0007669"/>
    <property type="project" value="InterPro"/>
</dbReference>
<dbReference type="PANTHER" id="PTHR44329">
    <property type="entry name" value="SERINE/THREONINE-PROTEIN KINASE TNNI3K-RELATED"/>
    <property type="match status" value="1"/>
</dbReference>
<dbReference type="SMART" id="SM00220">
    <property type="entry name" value="S_TKc"/>
    <property type="match status" value="1"/>
</dbReference>
<evidence type="ECO:0000313" key="3">
    <source>
        <dbReference type="Proteomes" id="UP000789342"/>
    </source>
</evidence>
<dbReference type="InterPro" id="IPR011990">
    <property type="entry name" value="TPR-like_helical_dom_sf"/>
</dbReference>
<sequence length="462" mass="53846">NTCDLFAHQKFNLKFMALELKDDHEVEAEWRPWIKDLIAENIFQRESTLFYHHNQFEHVKAIENKNAYIATLKGLKKTVFLKPIYMTSDFTIRDMINNIKKHKKLEIHDGILEFYGITMQENTKIPLQVFEYANGGTLCEYLTMKSKKLSWNIKLYLAKQIAGVLMCLHLNGIAHGRLSAKSILVHNGIIKLSDFERSAQICEPFNILPKTFDSNRNMEPHFSEILKIIGCKRSSDIYNLGIVFLEISISPLGIEKLMECSFSDLNGKEIKKRFTSMIPRKYAKICADCWNHDENRRPNIVQIFNELDGVDFSDMLNELEIPILRYNIEDIEYNEIIKINTTRIDPPTEKDKLIMDLFHFFSDTYEKQHKYISPILVRKYVSDLPQNPTKMLYLLISHRHRTHFTSMIGFFHEHGIGTIVDYQIAFEYYSKAANVITDGKERAVGARYLRGNGIEKDVVEGI</sequence>
<evidence type="ECO:0000313" key="2">
    <source>
        <dbReference type="EMBL" id="CAG8728515.1"/>
    </source>
</evidence>
<dbReference type="InterPro" id="IPR001245">
    <property type="entry name" value="Ser-Thr/Tyr_kinase_cat_dom"/>
</dbReference>
<name>A0A9N9IBW2_9GLOM</name>
<accession>A0A9N9IBW2</accession>
<dbReference type="InterPro" id="IPR000719">
    <property type="entry name" value="Prot_kinase_dom"/>
</dbReference>
<feature type="domain" description="Protein kinase" evidence="1">
    <location>
        <begin position="45"/>
        <end position="316"/>
    </location>
</feature>
<dbReference type="InterPro" id="IPR011009">
    <property type="entry name" value="Kinase-like_dom_sf"/>
</dbReference>
<dbReference type="InterPro" id="IPR051681">
    <property type="entry name" value="Ser/Thr_Kinases-Pseudokinases"/>
</dbReference>
<gene>
    <name evidence="2" type="ORF">AMORRO_LOCUS13838</name>
</gene>
<feature type="non-terminal residue" evidence="2">
    <location>
        <position position="1"/>
    </location>
</feature>
<reference evidence="2" key="1">
    <citation type="submission" date="2021-06" db="EMBL/GenBank/DDBJ databases">
        <authorList>
            <person name="Kallberg Y."/>
            <person name="Tangrot J."/>
            <person name="Rosling A."/>
        </authorList>
    </citation>
    <scope>NUCLEOTIDE SEQUENCE</scope>
    <source>
        <strain evidence="2">CL551</strain>
    </source>
</reference>
<feature type="non-terminal residue" evidence="2">
    <location>
        <position position="462"/>
    </location>
</feature>
<dbReference type="GO" id="GO:0004674">
    <property type="term" value="F:protein serine/threonine kinase activity"/>
    <property type="evidence" value="ECO:0007669"/>
    <property type="project" value="TreeGrafter"/>
</dbReference>
<dbReference type="Proteomes" id="UP000789342">
    <property type="component" value="Unassembled WGS sequence"/>
</dbReference>
<dbReference type="SUPFAM" id="SSF56112">
    <property type="entry name" value="Protein kinase-like (PK-like)"/>
    <property type="match status" value="1"/>
</dbReference>
<keyword evidence="3" id="KW-1185">Reference proteome</keyword>
<dbReference type="PROSITE" id="PS50011">
    <property type="entry name" value="PROTEIN_KINASE_DOM"/>
    <property type="match status" value="1"/>
</dbReference>
<protein>
    <submittedName>
        <fullName evidence="2">11174_t:CDS:1</fullName>
    </submittedName>
</protein>